<name>A0A330LC87_9BACT</name>
<gene>
    <name evidence="7" type="ORF">NITLEN_20269</name>
</gene>
<protein>
    <recommendedName>
        <fullName evidence="9">Helicase</fullName>
    </recommendedName>
</protein>
<keyword evidence="1" id="KW-0547">Nucleotide-binding</keyword>
<evidence type="ECO:0008006" key="9">
    <source>
        <dbReference type="Google" id="ProtNLM"/>
    </source>
</evidence>
<dbReference type="CDD" id="cd18808">
    <property type="entry name" value="SF1_C_Upf1"/>
    <property type="match status" value="1"/>
</dbReference>
<dbReference type="NCBIfam" id="TIGR03491">
    <property type="entry name" value="TM0106 family RecB-like putative nuclease"/>
    <property type="match status" value="1"/>
</dbReference>
<evidence type="ECO:0000256" key="3">
    <source>
        <dbReference type="ARBA" id="ARBA00022806"/>
    </source>
</evidence>
<dbReference type="Proteomes" id="UP000248168">
    <property type="component" value="Unassembled WGS sequence"/>
</dbReference>
<dbReference type="InterPro" id="IPR047187">
    <property type="entry name" value="SF1_C_Upf1"/>
</dbReference>
<dbReference type="Pfam" id="PF13482">
    <property type="entry name" value="RNase_H_2"/>
    <property type="match status" value="1"/>
</dbReference>
<dbReference type="GO" id="GO:0005524">
    <property type="term" value="F:ATP binding"/>
    <property type="evidence" value="ECO:0007669"/>
    <property type="project" value="UniProtKB-KW"/>
</dbReference>
<evidence type="ECO:0000256" key="1">
    <source>
        <dbReference type="ARBA" id="ARBA00022741"/>
    </source>
</evidence>
<dbReference type="PANTHER" id="PTHR43788:SF8">
    <property type="entry name" value="DNA-BINDING PROTEIN SMUBP-2"/>
    <property type="match status" value="1"/>
</dbReference>
<dbReference type="OrthoDB" id="9757917at2"/>
<accession>A0A330LC87</accession>
<dbReference type="RefSeq" id="WP_121988993.1">
    <property type="nucleotide sequence ID" value="NZ_OUNR01000012.1"/>
</dbReference>
<dbReference type="AlphaFoldDB" id="A0A330LC87"/>
<keyword evidence="3" id="KW-0347">Helicase</keyword>
<dbReference type="InterPro" id="IPR050534">
    <property type="entry name" value="Coronavir_polyprotein_1ab"/>
</dbReference>
<organism evidence="7 8">
    <name type="scientific">Nitrospira lenta</name>
    <dbReference type="NCBI Taxonomy" id="1436998"/>
    <lineage>
        <taxon>Bacteria</taxon>
        <taxon>Pseudomonadati</taxon>
        <taxon>Nitrospirota</taxon>
        <taxon>Nitrospiria</taxon>
        <taxon>Nitrospirales</taxon>
        <taxon>Nitrospiraceae</taxon>
        <taxon>Nitrospira</taxon>
    </lineage>
</organism>
<feature type="domain" description="DNA2/NAM7 helicase-like C-terminal" evidence="5">
    <location>
        <begin position="935"/>
        <end position="1112"/>
    </location>
</feature>
<sequence>MKRTSGQLLYSPSDLVRYLASPFSSWMDRYCLENPGAVTPDEATEDEQLIAQTGEEHERAVLDDLKSSDAALIEISRNDPAGAREQTLSAISAKTPILYQAALESGSFAGFADFLMLDDSGRYQVWDTKLARSPKPYYAVQLCCYSEMLADATGAPMPEKFGIILGTKERVEFRVEDFIHYYRHLKASFLAMQDGFTGKMADCPEPLPRADHGRWTSHAEKLFNGQDHLVLVAGITVGQIKKLKRAGITTVGDLAAASGKTVPKLDKDSMEKLVAQARLQRQTRIDRVAKPEAPPRFEILPQAGTNGEPVGLAALPPDHPADVFFDMEGYPLVPGGLEYLFGVCTRKGQPGSWDFTDWWAHDRNEEKCAFEGFVDWVFKRWKTNPGMHIYHYAAYEVGAVRRLSTYHDTRQDEVDELLRNEVFVDLYQVVRHGLRIGEDSYSIKSVERLYRPKRTTEVATAADSIVQYARWIESRQPGDWSKSPILKGIRDYNEDDCKSTAELLQWLRKVAGEYKIAAVHSASVSAPATPPQQLPPEIVARLDTAAKLRKGEDAVSVALANLIDFHRREEKPMWWRMFDRAAATSDVLRDDPACIDGVQAVGSPMPDKQSLVQAYRFDPSQECKLAASDKSRVMFTHNLEAKLTLSALDISAGNLELKIGKKGLNEKLAGTFPSGGSLLPDEYVSAKTIQDALADVATRHLSNQLHPSVAALFNRQPPAMLLKKADESTTQAAIRVAGSMSGGCLVIQGPPGTGKTFTASQVILSLLIAGKKIGVASNSHKAVVNLLMACGDAARETGRSLQGIKVGGEAEGPLFSSNLSLKYVKDTGEARGAYTEGIVGGTAWLFTRPEWEGVLDFLFIDEAGQVSLANAVAMARCAKNLVLLGDQMQLEQPIQGSHPGDAGLSVLQFALKDTVASLPDAPLFHAVVPPEYGLFLGESRRMHPSVCRFISESSYEKRLVSHPDCARQKIVAPLGATDLITSENGIVFSGVEHDGNIQQSDEEVERVKAVYDELCGRLYTAKDGSTKPLALEDFLFIAPYNAQVRALQAALPQGARVGSVDKFQGQEASVCILSLCSSYGEYGSRGLAFILDRNRVNVAISRAQCLAVVVADPRIARATPGSLDEMMLLNLFCKVVD</sequence>
<evidence type="ECO:0000256" key="2">
    <source>
        <dbReference type="ARBA" id="ARBA00022801"/>
    </source>
</evidence>
<keyword evidence="8" id="KW-1185">Reference proteome</keyword>
<dbReference type="PANTHER" id="PTHR43788">
    <property type="entry name" value="DNA2/NAM7 HELICASE FAMILY MEMBER"/>
    <property type="match status" value="1"/>
</dbReference>
<reference evidence="8" key="1">
    <citation type="submission" date="2018-04" db="EMBL/GenBank/DDBJ databases">
        <authorList>
            <person name="Lucker S."/>
            <person name="Sakoula D."/>
        </authorList>
    </citation>
    <scope>NUCLEOTIDE SEQUENCE [LARGE SCALE GENOMIC DNA]</scope>
</reference>
<dbReference type="InterPro" id="IPR027417">
    <property type="entry name" value="P-loop_NTPase"/>
</dbReference>
<dbReference type="GO" id="GO:0016787">
    <property type="term" value="F:hydrolase activity"/>
    <property type="evidence" value="ECO:0007669"/>
    <property type="project" value="UniProtKB-KW"/>
</dbReference>
<evidence type="ECO:0000313" key="7">
    <source>
        <dbReference type="EMBL" id="SPP64629.1"/>
    </source>
</evidence>
<evidence type="ECO:0000256" key="4">
    <source>
        <dbReference type="ARBA" id="ARBA00022840"/>
    </source>
</evidence>
<dbReference type="InterPro" id="IPR012337">
    <property type="entry name" value="RNaseH-like_sf"/>
</dbReference>
<feature type="domain" description="YprB ribonuclease H-like" evidence="6">
    <location>
        <begin position="323"/>
        <end position="507"/>
    </location>
</feature>
<dbReference type="InterPro" id="IPR019993">
    <property type="entry name" value="RecB_nuclease_TM0106_put"/>
</dbReference>
<dbReference type="Pfam" id="PF13087">
    <property type="entry name" value="AAA_12"/>
    <property type="match status" value="1"/>
</dbReference>
<dbReference type="SUPFAM" id="SSF53098">
    <property type="entry name" value="Ribonuclease H-like"/>
    <property type="match status" value="1"/>
</dbReference>
<dbReference type="Gene3D" id="3.40.50.300">
    <property type="entry name" value="P-loop containing nucleotide triphosphate hydrolases"/>
    <property type="match status" value="2"/>
</dbReference>
<proteinExistence type="predicted"/>
<dbReference type="GO" id="GO:0043139">
    <property type="term" value="F:5'-3' DNA helicase activity"/>
    <property type="evidence" value="ECO:0007669"/>
    <property type="project" value="TreeGrafter"/>
</dbReference>
<evidence type="ECO:0000259" key="6">
    <source>
        <dbReference type="Pfam" id="PF13482"/>
    </source>
</evidence>
<dbReference type="CDD" id="cd17934">
    <property type="entry name" value="DEXXQc_Upf1-like"/>
    <property type="match status" value="1"/>
</dbReference>
<evidence type="ECO:0000259" key="5">
    <source>
        <dbReference type="Pfam" id="PF13087"/>
    </source>
</evidence>
<keyword evidence="2" id="KW-0378">Hydrolase</keyword>
<evidence type="ECO:0000313" key="8">
    <source>
        <dbReference type="Proteomes" id="UP000248168"/>
    </source>
</evidence>
<dbReference type="InterPro" id="IPR038720">
    <property type="entry name" value="YprB_RNase_H-like_dom"/>
</dbReference>
<dbReference type="Pfam" id="PF13604">
    <property type="entry name" value="AAA_30"/>
    <property type="match status" value="1"/>
</dbReference>
<dbReference type="EMBL" id="OUNR01000012">
    <property type="protein sequence ID" value="SPP64629.1"/>
    <property type="molecule type" value="Genomic_DNA"/>
</dbReference>
<dbReference type="SUPFAM" id="SSF52540">
    <property type="entry name" value="P-loop containing nucleoside triphosphate hydrolases"/>
    <property type="match status" value="1"/>
</dbReference>
<keyword evidence="4" id="KW-0067">ATP-binding</keyword>
<dbReference type="InterPro" id="IPR041679">
    <property type="entry name" value="DNA2/NAM7-like_C"/>
</dbReference>
<dbReference type="InParanoid" id="A0A330LC87"/>